<sequence length="310" mass="30669">MRSGNRRFGGTVAATLALAGIPATATAAHARQVVNVPCSTPSLISAINTANTAGSGTLLLASHCTYLLTTSNGVGRGPDGLPLITGNLNLIGGNSTTIARSSTAVAFRIVEVASGAVLGLRNLFISGGNADATIPTNDTGGGILNSRGTVLLNHVTLTGNTADSGAGFSNDSGRVDVANTLVQNNTTRAGGGGGGGFYNDGSLTIEFSILRANHANTTGGGIYNGQGGRAQFVNVTADANTAGTNGGAFFNATDGRLTLIRTLVNRNIATSGGGIFNAAIVGRVSLVTSIVTTNAPNNCAPPGSVPGCIG</sequence>
<keyword evidence="1" id="KW-0732">Signal</keyword>
<evidence type="ECO:0000313" key="2">
    <source>
        <dbReference type="EMBL" id="TQL99160.1"/>
    </source>
</evidence>
<organism evidence="2 3">
    <name type="scientific">Actinoallomurus bryophytorum</name>
    <dbReference type="NCBI Taxonomy" id="1490222"/>
    <lineage>
        <taxon>Bacteria</taxon>
        <taxon>Bacillati</taxon>
        <taxon>Actinomycetota</taxon>
        <taxon>Actinomycetes</taxon>
        <taxon>Streptosporangiales</taxon>
        <taxon>Thermomonosporaceae</taxon>
        <taxon>Actinoallomurus</taxon>
    </lineage>
</organism>
<gene>
    <name evidence="2" type="ORF">FB559_4816</name>
</gene>
<name>A0A543CQA6_9ACTN</name>
<dbReference type="SUPFAM" id="SSF51126">
    <property type="entry name" value="Pectin lyase-like"/>
    <property type="match status" value="1"/>
</dbReference>
<dbReference type="AlphaFoldDB" id="A0A543CQA6"/>
<comment type="caution">
    <text evidence="2">The sequence shown here is derived from an EMBL/GenBank/DDBJ whole genome shotgun (WGS) entry which is preliminary data.</text>
</comment>
<accession>A0A543CQA6</accession>
<dbReference type="InterPro" id="IPR011050">
    <property type="entry name" value="Pectin_lyase_fold/virulence"/>
</dbReference>
<evidence type="ECO:0000256" key="1">
    <source>
        <dbReference type="SAM" id="SignalP"/>
    </source>
</evidence>
<keyword evidence="3" id="KW-1185">Reference proteome</keyword>
<reference evidence="2 3" key="1">
    <citation type="submission" date="2019-06" db="EMBL/GenBank/DDBJ databases">
        <title>Sequencing the genomes of 1000 actinobacteria strains.</title>
        <authorList>
            <person name="Klenk H.-P."/>
        </authorList>
    </citation>
    <scope>NUCLEOTIDE SEQUENCE [LARGE SCALE GENOMIC DNA]</scope>
    <source>
        <strain evidence="2 3">DSM 102200</strain>
    </source>
</reference>
<protein>
    <recommendedName>
        <fullName evidence="4">Outer membrane repeat protein</fullName>
    </recommendedName>
</protein>
<evidence type="ECO:0008006" key="4">
    <source>
        <dbReference type="Google" id="ProtNLM"/>
    </source>
</evidence>
<evidence type="ECO:0000313" key="3">
    <source>
        <dbReference type="Proteomes" id="UP000316096"/>
    </source>
</evidence>
<proteinExistence type="predicted"/>
<feature type="chain" id="PRO_5039456051" description="Outer membrane repeat protein" evidence="1">
    <location>
        <begin position="28"/>
        <end position="310"/>
    </location>
</feature>
<dbReference type="EMBL" id="VFOZ01000001">
    <property type="protein sequence ID" value="TQL99160.1"/>
    <property type="molecule type" value="Genomic_DNA"/>
</dbReference>
<dbReference type="Proteomes" id="UP000316096">
    <property type="component" value="Unassembled WGS sequence"/>
</dbReference>
<feature type="signal peptide" evidence="1">
    <location>
        <begin position="1"/>
        <end position="27"/>
    </location>
</feature>